<dbReference type="RefSeq" id="WP_284331528.1">
    <property type="nucleotide sequence ID" value="NZ_BSOA01000014.1"/>
</dbReference>
<gene>
    <name evidence="3" type="ORF">GCM10007898_16530</name>
</gene>
<dbReference type="InterPro" id="IPR050879">
    <property type="entry name" value="Acyltransferase_3"/>
</dbReference>
<keyword evidence="4" id="KW-1185">Reference proteome</keyword>
<dbReference type="InterPro" id="IPR002656">
    <property type="entry name" value="Acyl_transf_3_dom"/>
</dbReference>
<accession>A0ABQ5XBQ5</accession>
<dbReference type="PANTHER" id="PTHR23028">
    <property type="entry name" value="ACETYLTRANSFERASE"/>
    <property type="match status" value="1"/>
</dbReference>
<comment type="caution">
    <text evidence="3">The sequence shown here is derived from an EMBL/GenBank/DDBJ whole genome shotgun (WGS) entry which is preliminary data.</text>
</comment>
<dbReference type="PANTHER" id="PTHR23028:SF53">
    <property type="entry name" value="ACYL_TRANSF_3 DOMAIN-CONTAINING PROTEIN"/>
    <property type="match status" value="1"/>
</dbReference>
<evidence type="ECO:0000313" key="4">
    <source>
        <dbReference type="Proteomes" id="UP001156627"/>
    </source>
</evidence>
<dbReference type="EMBL" id="BSOA01000014">
    <property type="protein sequence ID" value="GLQ88084.1"/>
    <property type="molecule type" value="Genomic_DNA"/>
</dbReference>
<dbReference type="Pfam" id="PF01757">
    <property type="entry name" value="Acyl_transf_3"/>
    <property type="match status" value="1"/>
</dbReference>
<feature type="transmembrane region" description="Helical" evidence="1">
    <location>
        <begin position="290"/>
        <end position="309"/>
    </location>
</feature>
<feature type="transmembrane region" description="Helical" evidence="1">
    <location>
        <begin position="315"/>
        <end position="336"/>
    </location>
</feature>
<feature type="transmembrane region" description="Helical" evidence="1">
    <location>
        <begin position="49"/>
        <end position="75"/>
    </location>
</feature>
<feature type="transmembrane region" description="Helical" evidence="1">
    <location>
        <begin position="262"/>
        <end position="278"/>
    </location>
</feature>
<dbReference type="Proteomes" id="UP001156627">
    <property type="component" value="Unassembled WGS sequence"/>
</dbReference>
<feature type="transmembrane region" description="Helical" evidence="1">
    <location>
        <begin position="162"/>
        <end position="181"/>
    </location>
</feature>
<feature type="transmembrane region" description="Helical" evidence="1">
    <location>
        <begin position="188"/>
        <end position="207"/>
    </location>
</feature>
<protein>
    <submittedName>
        <fullName evidence="3">Acyltransferase</fullName>
    </submittedName>
</protein>
<feature type="transmembrane region" description="Helical" evidence="1">
    <location>
        <begin position="239"/>
        <end position="256"/>
    </location>
</feature>
<feature type="transmembrane region" description="Helical" evidence="1">
    <location>
        <begin position="213"/>
        <end position="232"/>
    </location>
</feature>
<keyword evidence="1" id="KW-0812">Transmembrane</keyword>
<organism evidence="3 4">
    <name type="scientific">Dyella flagellata</name>
    <dbReference type="NCBI Taxonomy" id="1867833"/>
    <lineage>
        <taxon>Bacteria</taxon>
        <taxon>Pseudomonadati</taxon>
        <taxon>Pseudomonadota</taxon>
        <taxon>Gammaproteobacteria</taxon>
        <taxon>Lysobacterales</taxon>
        <taxon>Rhodanobacteraceae</taxon>
        <taxon>Dyella</taxon>
    </lineage>
</organism>
<name>A0ABQ5XBQ5_9GAMM</name>
<evidence type="ECO:0000256" key="1">
    <source>
        <dbReference type="SAM" id="Phobius"/>
    </source>
</evidence>
<feature type="domain" description="Acyltransferase 3" evidence="2">
    <location>
        <begin position="16"/>
        <end position="332"/>
    </location>
</feature>
<keyword evidence="1" id="KW-1133">Transmembrane helix</keyword>
<keyword evidence="3" id="KW-0012">Acyltransferase</keyword>
<dbReference type="GO" id="GO:0016746">
    <property type="term" value="F:acyltransferase activity"/>
    <property type="evidence" value="ECO:0007669"/>
    <property type="project" value="UniProtKB-KW"/>
</dbReference>
<reference evidence="4" key="1">
    <citation type="journal article" date="2019" name="Int. J. Syst. Evol. Microbiol.">
        <title>The Global Catalogue of Microorganisms (GCM) 10K type strain sequencing project: providing services to taxonomists for standard genome sequencing and annotation.</title>
        <authorList>
            <consortium name="The Broad Institute Genomics Platform"/>
            <consortium name="The Broad Institute Genome Sequencing Center for Infectious Disease"/>
            <person name="Wu L."/>
            <person name="Ma J."/>
        </authorList>
    </citation>
    <scope>NUCLEOTIDE SEQUENCE [LARGE SCALE GENOMIC DNA]</scope>
    <source>
        <strain evidence="4">NBRC 111981</strain>
    </source>
</reference>
<keyword evidence="1" id="KW-0472">Membrane</keyword>
<proteinExistence type="predicted"/>
<evidence type="ECO:0000313" key="3">
    <source>
        <dbReference type="EMBL" id="GLQ88084.1"/>
    </source>
</evidence>
<sequence>MNTPKLSEVAVGRENNLNMIRLLAASLVLYSHSFPLAGHPAGGVGSGEAIGVLLGTQSGGSIAVDAFFLISGFLVTGSLLKRKDLLFYFRSRALRLFPALFASLVLTVFVLGPCVTSLPTAEYFANSQTYHFFFHNLTLWRADYLLPGVFQDQPNTSPNGSLWTLPMEGRMYLMIATIWVLRGFKTQWLFNLVAISGVIFSISWPQLNPFVLEQQQCAVVASFFLIGMLAYVNREFIPVRGDIAAFLFMLSAVVHGQPSFDVVFGIALAYGVLWLGFIPKIGFFNRIGDYSYGIYVYAFPIQQLYVHLFKDVGPLKLFVFSMPTTLLLAVASWHYLEKPALNLKGRRTDRLARRSLESVS</sequence>
<evidence type="ECO:0000259" key="2">
    <source>
        <dbReference type="Pfam" id="PF01757"/>
    </source>
</evidence>
<keyword evidence="3" id="KW-0808">Transferase</keyword>
<feature type="transmembrane region" description="Helical" evidence="1">
    <location>
        <begin position="96"/>
        <end position="118"/>
    </location>
</feature>